<accession>A0A813FCA2</accession>
<name>A0A813FCA2_POLGL</name>
<feature type="region of interest" description="Disordered" evidence="1">
    <location>
        <begin position="293"/>
        <end position="319"/>
    </location>
</feature>
<dbReference type="EMBL" id="CAJNNV010025054">
    <property type="protein sequence ID" value="CAE8611858.1"/>
    <property type="molecule type" value="Genomic_DNA"/>
</dbReference>
<gene>
    <name evidence="3" type="ORF">PGLA1383_LOCUS29659</name>
</gene>
<feature type="transmembrane region" description="Helical" evidence="2">
    <location>
        <begin position="20"/>
        <end position="38"/>
    </location>
</feature>
<dbReference type="Proteomes" id="UP000654075">
    <property type="component" value="Unassembled WGS sequence"/>
</dbReference>
<dbReference type="OrthoDB" id="437309at2759"/>
<proteinExistence type="predicted"/>
<comment type="caution">
    <text evidence="3">The sequence shown here is derived from an EMBL/GenBank/DDBJ whole genome shotgun (WGS) entry which is preliminary data.</text>
</comment>
<evidence type="ECO:0000313" key="4">
    <source>
        <dbReference type="Proteomes" id="UP000654075"/>
    </source>
</evidence>
<evidence type="ECO:0000256" key="2">
    <source>
        <dbReference type="SAM" id="Phobius"/>
    </source>
</evidence>
<sequence length="319" mass="35763">MWQGMHEEKPEKKPMGWGMFMVYVSGGIGGLTFLYYFYKANYSLHKTEILMLEAFRQLPLYSPPGPSTAELNSRLDGTDLPQDLVQGLAEWFVAIDLQEPGGVSRDDVLELMGEFGFGEEEKPAKDFLFRGEGQIEERRRLTCAGLQETVTLVTDLVANEAKKIEKEKNEVPDPDFPEPPRKIPKSMPEMVTVLEAKLKRTSFSMNSANMMRQALQMGQGQPAFQADTAQVPEAGDSHGSSENKAPSPTVHSPFATQTASTVLPEETRGFDEDEQLQLEDARLSRLESDLLSRLERGHLSPAEESRLQDVREKRAKLAR</sequence>
<keyword evidence="2" id="KW-0472">Membrane</keyword>
<organism evidence="3 4">
    <name type="scientific">Polarella glacialis</name>
    <name type="common">Dinoflagellate</name>
    <dbReference type="NCBI Taxonomy" id="89957"/>
    <lineage>
        <taxon>Eukaryota</taxon>
        <taxon>Sar</taxon>
        <taxon>Alveolata</taxon>
        <taxon>Dinophyceae</taxon>
        <taxon>Suessiales</taxon>
        <taxon>Suessiaceae</taxon>
        <taxon>Polarella</taxon>
    </lineage>
</organism>
<feature type="region of interest" description="Disordered" evidence="1">
    <location>
        <begin position="164"/>
        <end position="185"/>
    </location>
</feature>
<reference evidence="3" key="1">
    <citation type="submission" date="2021-02" db="EMBL/GenBank/DDBJ databases">
        <authorList>
            <person name="Dougan E. K."/>
            <person name="Rhodes N."/>
            <person name="Thang M."/>
            <person name="Chan C."/>
        </authorList>
    </citation>
    <scope>NUCLEOTIDE SEQUENCE</scope>
</reference>
<feature type="compositionally biased region" description="Basic and acidic residues" evidence="1">
    <location>
        <begin position="293"/>
        <end position="312"/>
    </location>
</feature>
<feature type="compositionally biased region" description="Polar residues" evidence="1">
    <location>
        <begin position="242"/>
        <end position="261"/>
    </location>
</feature>
<evidence type="ECO:0000256" key="1">
    <source>
        <dbReference type="SAM" id="MobiDB-lite"/>
    </source>
</evidence>
<feature type="region of interest" description="Disordered" evidence="1">
    <location>
        <begin position="231"/>
        <end position="276"/>
    </location>
</feature>
<dbReference type="AlphaFoldDB" id="A0A813FCA2"/>
<keyword evidence="4" id="KW-1185">Reference proteome</keyword>
<keyword evidence="2" id="KW-0812">Transmembrane</keyword>
<protein>
    <submittedName>
        <fullName evidence="3">Uncharacterized protein</fullName>
    </submittedName>
</protein>
<evidence type="ECO:0000313" key="3">
    <source>
        <dbReference type="EMBL" id="CAE8611858.1"/>
    </source>
</evidence>
<keyword evidence="2" id="KW-1133">Transmembrane helix</keyword>